<dbReference type="InterPro" id="IPR015797">
    <property type="entry name" value="NUDIX_hydrolase-like_dom_sf"/>
</dbReference>
<evidence type="ECO:0000259" key="1">
    <source>
        <dbReference type="PROSITE" id="PS51462"/>
    </source>
</evidence>
<feature type="domain" description="Nudix hydrolase" evidence="1">
    <location>
        <begin position="16"/>
        <end position="154"/>
    </location>
</feature>
<dbReference type="SUPFAM" id="SSF55811">
    <property type="entry name" value="Nudix"/>
    <property type="match status" value="1"/>
</dbReference>
<dbReference type="Gene3D" id="3.90.79.10">
    <property type="entry name" value="Nucleoside Triphosphate Pyrophosphohydrolase"/>
    <property type="match status" value="1"/>
</dbReference>
<dbReference type="InterPro" id="IPR000086">
    <property type="entry name" value="NUDIX_hydrolase_dom"/>
</dbReference>
<evidence type="ECO:0000313" key="2">
    <source>
        <dbReference type="EMBL" id="SVA36058.1"/>
    </source>
</evidence>
<dbReference type="PROSITE" id="PS51462">
    <property type="entry name" value="NUDIX"/>
    <property type="match status" value="1"/>
</dbReference>
<accession>A0A381V8H6</accession>
<dbReference type="AlphaFoldDB" id="A0A381V8H6"/>
<organism evidence="2">
    <name type="scientific">marine metagenome</name>
    <dbReference type="NCBI Taxonomy" id="408172"/>
    <lineage>
        <taxon>unclassified sequences</taxon>
        <taxon>metagenomes</taxon>
        <taxon>ecological metagenomes</taxon>
    </lineage>
</organism>
<dbReference type="EMBL" id="UINC01008006">
    <property type="protein sequence ID" value="SVA36058.1"/>
    <property type="molecule type" value="Genomic_DNA"/>
</dbReference>
<gene>
    <name evidence="2" type="ORF">METZ01_LOCUS88912</name>
</gene>
<protein>
    <recommendedName>
        <fullName evidence="1">Nudix hydrolase domain-containing protein</fullName>
    </recommendedName>
</protein>
<reference evidence="2" key="1">
    <citation type="submission" date="2018-05" db="EMBL/GenBank/DDBJ databases">
        <authorList>
            <person name="Lanie J.A."/>
            <person name="Ng W.-L."/>
            <person name="Kazmierczak K.M."/>
            <person name="Andrzejewski T.M."/>
            <person name="Davidsen T.M."/>
            <person name="Wayne K.J."/>
            <person name="Tettelin H."/>
            <person name="Glass J.I."/>
            <person name="Rusch D."/>
            <person name="Podicherti R."/>
            <person name="Tsui H.-C.T."/>
            <person name="Winkler M.E."/>
        </authorList>
    </citation>
    <scope>NUCLEOTIDE SEQUENCE</scope>
</reference>
<proteinExistence type="predicted"/>
<sequence>MSRKPFNERPHFILNKRAITAGGILIIDYKNDRCLLQYNSNKDRWDDFGGQVEFEDDTIIHTIIRELYEESNKLIGDERNKINLSNAEFFYVKQAKYILAVLDSNSIKIDDDLTKYGSFEEHTNIERYVKWVDCSAIINNKNNLNINPRLLHYFRNTCENTTYFFDFFQKKKLYFYKDFNKELKQIKSDNFVLCQDLSFYKNSCLEYETEKKQYLEMEKNYLKLKEENFKKKTLWKRFFG</sequence>
<name>A0A381V8H6_9ZZZZ</name>